<proteinExistence type="predicted"/>
<protein>
    <submittedName>
        <fullName evidence="1">Uncharacterized protein</fullName>
    </submittedName>
</protein>
<reference evidence="1" key="2">
    <citation type="submission" date="2020-10" db="EMBL/GenBank/DDBJ databases">
        <authorList>
            <person name="Cooper E.A."/>
            <person name="Brenton Z.W."/>
            <person name="Flinn B.S."/>
            <person name="Jenkins J."/>
            <person name="Shu S."/>
            <person name="Flowers D."/>
            <person name="Luo F."/>
            <person name="Wang Y."/>
            <person name="Xia P."/>
            <person name="Barry K."/>
            <person name="Daum C."/>
            <person name="Lipzen A."/>
            <person name="Yoshinaga Y."/>
            <person name="Schmutz J."/>
            <person name="Saski C."/>
            <person name="Vermerris W."/>
            <person name="Kresovich S."/>
        </authorList>
    </citation>
    <scope>NUCLEOTIDE SEQUENCE</scope>
</reference>
<sequence length="120" mass="13266">MARSLSPAPSPFLPQRKARSLSITLHLRSSHPCRHPRCGKLGQGTCLHCCTPPTLPCLVLLCRDAATRSSHRRKAIIPTYVAASPIPDPHLSFPFPGRSNEEKMAPPYARCLGLHRALRR</sequence>
<reference evidence="1" key="1">
    <citation type="journal article" date="2019" name="BMC Genomics">
        <title>A new reference genome for Sorghum bicolor reveals high levels of sequence similarity between sweet and grain genotypes: implications for the genetics of sugar metabolism.</title>
        <authorList>
            <person name="Cooper E.A."/>
            <person name="Brenton Z.W."/>
            <person name="Flinn B.S."/>
            <person name="Jenkins J."/>
            <person name="Shu S."/>
            <person name="Flowers D."/>
            <person name="Luo F."/>
            <person name="Wang Y."/>
            <person name="Xia P."/>
            <person name="Barry K."/>
            <person name="Daum C."/>
            <person name="Lipzen A."/>
            <person name="Yoshinaga Y."/>
            <person name="Schmutz J."/>
            <person name="Saski C."/>
            <person name="Vermerris W."/>
            <person name="Kresovich S."/>
        </authorList>
    </citation>
    <scope>NUCLEOTIDE SEQUENCE</scope>
</reference>
<comment type="caution">
    <text evidence="1">The sequence shown here is derived from an EMBL/GenBank/DDBJ whole genome shotgun (WGS) entry which is preliminary data.</text>
</comment>
<dbReference type="Proteomes" id="UP000807115">
    <property type="component" value="Chromosome 9"/>
</dbReference>
<gene>
    <name evidence="1" type="ORF">BDA96_09G153800</name>
</gene>
<evidence type="ECO:0000313" key="1">
    <source>
        <dbReference type="EMBL" id="KAG0518186.1"/>
    </source>
</evidence>
<name>A0A921U513_SORBI</name>
<organism evidence="1 2">
    <name type="scientific">Sorghum bicolor</name>
    <name type="common">Sorghum</name>
    <name type="synonym">Sorghum vulgare</name>
    <dbReference type="NCBI Taxonomy" id="4558"/>
    <lineage>
        <taxon>Eukaryota</taxon>
        <taxon>Viridiplantae</taxon>
        <taxon>Streptophyta</taxon>
        <taxon>Embryophyta</taxon>
        <taxon>Tracheophyta</taxon>
        <taxon>Spermatophyta</taxon>
        <taxon>Magnoliopsida</taxon>
        <taxon>Liliopsida</taxon>
        <taxon>Poales</taxon>
        <taxon>Poaceae</taxon>
        <taxon>PACMAD clade</taxon>
        <taxon>Panicoideae</taxon>
        <taxon>Andropogonodae</taxon>
        <taxon>Andropogoneae</taxon>
        <taxon>Sorghinae</taxon>
        <taxon>Sorghum</taxon>
    </lineage>
</organism>
<evidence type="ECO:0000313" key="2">
    <source>
        <dbReference type="Proteomes" id="UP000807115"/>
    </source>
</evidence>
<dbReference type="EMBL" id="CM027688">
    <property type="protein sequence ID" value="KAG0518186.1"/>
    <property type="molecule type" value="Genomic_DNA"/>
</dbReference>
<accession>A0A921U513</accession>
<dbReference type="AlphaFoldDB" id="A0A921U513"/>